<organism evidence="3 4">
    <name type="scientific">Serinus canaria</name>
    <name type="common">Island canary</name>
    <name type="synonym">Fringilla canaria</name>
    <dbReference type="NCBI Taxonomy" id="9135"/>
    <lineage>
        <taxon>Eukaryota</taxon>
        <taxon>Metazoa</taxon>
        <taxon>Chordata</taxon>
        <taxon>Craniata</taxon>
        <taxon>Vertebrata</taxon>
        <taxon>Euteleostomi</taxon>
        <taxon>Archelosauria</taxon>
        <taxon>Archosauria</taxon>
        <taxon>Dinosauria</taxon>
        <taxon>Saurischia</taxon>
        <taxon>Theropoda</taxon>
        <taxon>Coelurosauria</taxon>
        <taxon>Aves</taxon>
        <taxon>Neognathae</taxon>
        <taxon>Neoaves</taxon>
        <taxon>Telluraves</taxon>
        <taxon>Australaves</taxon>
        <taxon>Passeriformes</taxon>
        <taxon>Passeroidea</taxon>
        <taxon>Fringillidae</taxon>
        <taxon>Carduelinae</taxon>
        <taxon>Serinus</taxon>
    </lineage>
</organism>
<dbReference type="Gene3D" id="3.50.30.30">
    <property type="match status" value="1"/>
</dbReference>
<feature type="region of interest" description="Disordered" evidence="1">
    <location>
        <begin position="85"/>
        <end position="126"/>
    </location>
</feature>
<dbReference type="Pfam" id="PF02225">
    <property type="entry name" value="PA"/>
    <property type="match status" value="1"/>
</dbReference>
<evidence type="ECO:0000259" key="2">
    <source>
        <dbReference type="Pfam" id="PF02225"/>
    </source>
</evidence>
<evidence type="ECO:0000313" key="3">
    <source>
        <dbReference type="Ensembl" id="ENSSCAP00000003290.1"/>
    </source>
</evidence>
<evidence type="ECO:0000313" key="4">
    <source>
        <dbReference type="Proteomes" id="UP000694409"/>
    </source>
</evidence>
<dbReference type="AlphaFoldDB" id="A0A8C9MGZ3"/>
<feature type="compositionally biased region" description="Polar residues" evidence="1">
    <location>
        <begin position="91"/>
        <end position="102"/>
    </location>
</feature>
<evidence type="ECO:0000256" key="1">
    <source>
        <dbReference type="SAM" id="MobiDB-lite"/>
    </source>
</evidence>
<proteinExistence type="predicted"/>
<protein>
    <recommendedName>
        <fullName evidence="2">PA domain-containing protein</fullName>
    </recommendedName>
</protein>
<dbReference type="Proteomes" id="UP000694409">
    <property type="component" value="Unassembled WGS sequence"/>
</dbReference>
<accession>A0A8C9MGZ3</accession>
<reference evidence="3" key="1">
    <citation type="submission" date="2025-08" db="UniProtKB">
        <authorList>
            <consortium name="Ensembl"/>
        </authorList>
    </citation>
    <scope>IDENTIFICATION</scope>
</reference>
<name>A0A8C9MGZ3_SERCA</name>
<dbReference type="InterPro" id="IPR003137">
    <property type="entry name" value="PA_domain"/>
</dbReference>
<dbReference type="Ensembl" id="ENSSCAT00000003846.1">
    <property type="protein sequence ID" value="ENSSCAP00000003290.1"/>
    <property type="gene ID" value="ENSSCAG00000002775.1"/>
</dbReference>
<keyword evidence="4" id="KW-1185">Reference proteome</keyword>
<feature type="domain" description="PA" evidence="2">
    <location>
        <begin position="46"/>
        <end position="101"/>
    </location>
</feature>
<reference evidence="3" key="2">
    <citation type="submission" date="2025-09" db="UniProtKB">
        <authorList>
            <consortium name="Ensembl"/>
        </authorList>
    </citation>
    <scope>IDENTIFICATION</scope>
</reference>
<sequence>KIPSSAWASLSQELPCLLPSGMPLSLSKHGNFVVLSPDPDISISANHDACDKNPEFTITKSQRVAVIERGKCSCTDKIQVASRRGPRAAVISNSQGKGTSSLLLPPQGESNRAEKSAGTRSFLPLRAGSGQHRRALRSQGCVWVRVALLPNSAGKTPGWPWAGWGQTAGLVLCKGPGGDGKE</sequence>